<evidence type="ECO:0000256" key="4">
    <source>
        <dbReference type="ARBA" id="ARBA00022989"/>
    </source>
</evidence>
<dbReference type="NCBIfam" id="TIGR03144">
    <property type="entry name" value="cytochr_II_ccsB"/>
    <property type="match status" value="1"/>
</dbReference>
<keyword evidence="3" id="KW-0201">Cytochrome c-type biogenesis</keyword>
<proteinExistence type="predicted"/>
<feature type="transmembrane region" description="Helical" evidence="6">
    <location>
        <begin position="12"/>
        <end position="33"/>
    </location>
</feature>
<dbReference type="PANTHER" id="PTHR30071">
    <property type="entry name" value="HEME EXPORTER PROTEIN C"/>
    <property type="match status" value="1"/>
</dbReference>
<dbReference type="PANTHER" id="PTHR30071:SF1">
    <property type="entry name" value="CYTOCHROME B_B6 PROTEIN-RELATED"/>
    <property type="match status" value="1"/>
</dbReference>
<reference evidence="8" key="1">
    <citation type="submission" date="2020-05" db="EMBL/GenBank/DDBJ databases">
        <authorList>
            <person name="Chiriac C."/>
            <person name="Salcher M."/>
            <person name="Ghai R."/>
            <person name="Kavagutti S V."/>
        </authorList>
    </citation>
    <scope>NUCLEOTIDE SEQUENCE</scope>
</reference>
<accession>A0A6J6LJN4</accession>
<feature type="transmembrane region" description="Helical" evidence="6">
    <location>
        <begin position="271"/>
        <end position="286"/>
    </location>
</feature>
<keyword evidence="2 6" id="KW-0812">Transmembrane</keyword>
<dbReference type="GO" id="GO:0005886">
    <property type="term" value="C:plasma membrane"/>
    <property type="evidence" value="ECO:0007669"/>
    <property type="project" value="TreeGrafter"/>
</dbReference>
<keyword evidence="5 6" id="KW-0472">Membrane</keyword>
<feature type="transmembrane region" description="Helical" evidence="6">
    <location>
        <begin position="124"/>
        <end position="141"/>
    </location>
</feature>
<comment type="subcellular location">
    <subcellularLocation>
        <location evidence="1">Membrane</location>
        <topology evidence="1">Multi-pass membrane protein</topology>
    </subcellularLocation>
</comment>
<evidence type="ECO:0000256" key="2">
    <source>
        <dbReference type="ARBA" id="ARBA00022692"/>
    </source>
</evidence>
<feature type="domain" description="Cytochrome c assembly protein" evidence="7">
    <location>
        <begin position="118"/>
        <end position="323"/>
    </location>
</feature>
<dbReference type="InterPro" id="IPR045062">
    <property type="entry name" value="Cyt_c_biogenesis_CcsA/CcmC"/>
</dbReference>
<feature type="transmembrane region" description="Helical" evidence="6">
    <location>
        <begin position="233"/>
        <end position="256"/>
    </location>
</feature>
<protein>
    <submittedName>
        <fullName evidence="8">Unannotated protein</fullName>
    </submittedName>
</protein>
<dbReference type="AlphaFoldDB" id="A0A6J6LJN4"/>
<feature type="transmembrane region" description="Helical" evidence="6">
    <location>
        <begin position="94"/>
        <end position="112"/>
    </location>
</feature>
<gene>
    <name evidence="8" type="ORF">UFOPK2310_00022</name>
</gene>
<organism evidence="8">
    <name type="scientific">freshwater metagenome</name>
    <dbReference type="NCBI Taxonomy" id="449393"/>
    <lineage>
        <taxon>unclassified sequences</taxon>
        <taxon>metagenomes</taxon>
        <taxon>ecological metagenomes</taxon>
    </lineage>
</organism>
<evidence type="ECO:0000313" key="8">
    <source>
        <dbReference type="EMBL" id="CAB4660575.1"/>
    </source>
</evidence>
<dbReference type="InterPro" id="IPR002541">
    <property type="entry name" value="Cyt_c_assembly"/>
</dbReference>
<dbReference type="GO" id="GO:0020037">
    <property type="term" value="F:heme binding"/>
    <property type="evidence" value="ECO:0007669"/>
    <property type="project" value="InterPro"/>
</dbReference>
<feature type="transmembrane region" description="Helical" evidence="6">
    <location>
        <begin position="148"/>
        <end position="169"/>
    </location>
</feature>
<evidence type="ECO:0000256" key="6">
    <source>
        <dbReference type="SAM" id="Phobius"/>
    </source>
</evidence>
<evidence type="ECO:0000256" key="3">
    <source>
        <dbReference type="ARBA" id="ARBA00022748"/>
    </source>
</evidence>
<dbReference type="GO" id="GO:0017004">
    <property type="term" value="P:cytochrome complex assembly"/>
    <property type="evidence" value="ECO:0007669"/>
    <property type="project" value="UniProtKB-KW"/>
</dbReference>
<feature type="transmembrane region" description="Helical" evidence="6">
    <location>
        <begin position="181"/>
        <end position="209"/>
    </location>
</feature>
<dbReference type="EMBL" id="CAEZWW010000001">
    <property type="protein sequence ID" value="CAB4660575.1"/>
    <property type="molecule type" value="Genomic_DNA"/>
</dbReference>
<feature type="transmembrane region" description="Helical" evidence="6">
    <location>
        <begin position="298"/>
        <end position="319"/>
    </location>
</feature>
<dbReference type="InterPro" id="IPR017562">
    <property type="entry name" value="Cyt_c_biogenesis_CcsA"/>
</dbReference>
<keyword evidence="4 6" id="KW-1133">Transmembrane helix</keyword>
<dbReference type="Pfam" id="PF01578">
    <property type="entry name" value="Cytochrom_C_asm"/>
    <property type="match status" value="1"/>
</dbReference>
<evidence type="ECO:0000256" key="5">
    <source>
        <dbReference type="ARBA" id="ARBA00023136"/>
    </source>
</evidence>
<evidence type="ECO:0000259" key="7">
    <source>
        <dbReference type="Pfam" id="PF01578"/>
    </source>
</evidence>
<name>A0A6J6LJN4_9ZZZZ</name>
<sequence>MSATQLAAASNAAVYASMVTLTFAMVAFAISFASGRRRVAVLAPAPQEIDSAGSTALLIKSTVSTQSTVLTKSAGGTPTDDQTGRRSANIGMSLTWLGFVLLLAGVVLRGVWAGRVPWGNMYEFSITAALGILGVFLLVSLRRDVRWLGLFIVIPTLLTLGLAVTVLYTEAAQLVPALKSYWLIIHVSAAIICSGAFTLAAATAGLALVQSRAERRGKSGRARVRTAEKLRTLTYRVLAFAFPLWTFAVVAGAIWAENAWGRYWGWDPKETWAFITWVIYAAYLHARSTVGWRGDRASWVAIAGWAAFIINYFGVNIFINSLHSYSGV</sequence>
<evidence type="ECO:0000256" key="1">
    <source>
        <dbReference type="ARBA" id="ARBA00004141"/>
    </source>
</evidence>